<dbReference type="EMBL" id="JAUEDM010000005">
    <property type="protein sequence ID" value="KAK3316570.1"/>
    <property type="molecule type" value="Genomic_DNA"/>
</dbReference>
<dbReference type="Proteomes" id="UP001283341">
    <property type="component" value="Unassembled WGS sequence"/>
</dbReference>
<comment type="caution">
    <text evidence="2">The sequence shown here is derived from an EMBL/GenBank/DDBJ whole genome shotgun (WGS) entry which is preliminary data.</text>
</comment>
<sequence>MVRMLRVDHQIGGYCCAFTHVEVVQCTDLYVLCSAFTAAVDQFLGWVLSGRARRRPSRTTVSHAWGWLGIYLGSVAMIYHCTERDSDRRPMRTKVITEYRVNR</sequence>
<evidence type="ECO:0000256" key="1">
    <source>
        <dbReference type="SAM" id="Phobius"/>
    </source>
</evidence>
<organism evidence="2 3">
    <name type="scientific">Apodospora peruviana</name>
    <dbReference type="NCBI Taxonomy" id="516989"/>
    <lineage>
        <taxon>Eukaryota</taxon>
        <taxon>Fungi</taxon>
        <taxon>Dikarya</taxon>
        <taxon>Ascomycota</taxon>
        <taxon>Pezizomycotina</taxon>
        <taxon>Sordariomycetes</taxon>
        <taxon>Sordariomycetidae</taxon>
        <taxon>Sordariales</taxon>
        <taxon>Lasiosphaeriaceae</taxon>
        <taxon>Apodospora</taxon>
    </lineage>
</organism>
<feature type="transmembrane region" description="Helical" evidence="1">
    <location>
        <begin position="64"/>
        <end position="82"/>
    </location>
</feature>
<evidence type="ECO:0000313" key="2">
    <source>
        <dbReference type="EMBL" id="KAK3316570.1"/>
    </source>
</evidence>
<keyword evidence="1" id="KW-1133">Transmembrane helix</keyword>
<protein>
    <submittedName>
        <fullName evidence="2">Uncharacterized protein</fullName>
    </submittedName>
</protein>
<keyword evidence="1" id="KW-0812">Transmembrane</keyword>
<keyword evidence="3" id="KW-1185">Reference proteome</keyword>
<evidence type="ECO:0000313" key="3">
    <source>
        <dbReference type="Proteomes" id="UP001283341"/>
    </source>
</evidence>
<reference evidence="2" key="1">
    <citation type="journal article" date="2023" name="Mol. Phylogenet. Evol.">
        <title>Genome-scale phylogeny and comparative genomics of the fungal order Sordariales.</title>
        <authorList>
            <person name="Hensen N."/>
            <person name="Bonometti L."/>
            <person name="Westerberg I."/>
            <person name="Brannstrom I.O."/>
            <person name="Guillou S."/>
            <person name="Cros-Aarteil S."/>
            <person name="Calhoun S."/>
            <person name="Haridas S."/>
            <person name="Kuo A."/>
            <person name="Mondo S."/>
            <person name="Pangilinan J."/>
            <person name="Riley R."/>
            <person name="LaButti K."/>
            <person name="Andreopoulos B."/>
            <person name="Lipzen A."/>
            <person name="Chen C."/>
            <person name="Yan M."/>
            <person name="Daum C."/>
            <person name="Ng V."/>
            <person name="Clum A."/>
            <person name="Steindorff A."/>
            <person name="Ohm R.A."/>
            <person name="Martin F."/>
            <person name="Silar P."/>
            <person name="Natvig D.O."/>
            <person name="Lalanne C."/>
            <person name="Gautier V."/>
            <person name="Ament-Velasquez S.L."/>
            <person name="Kruys A."/>
            <person name="Hutchinson M.I."/>
            <person name="Powell A.J."/>
            <person name="Barry K."/>
            <person name="Miller A.N."/>
            <person name="Grigoriev I.V."/>
            <person name="Debuchy R."/>
            <person name="Gladieux P."/>
            <person name="Hiltunen Thoren M."/>
            <person name="Johannesson H."/>
        </authorList>
    </citation>
    <scope>NUCLEOTIDE SEQUENCE</scope>
    <source>
        <strain evidence="2">CBS 118394</strain>
    </source>
</reference>
<dbReference type="AlphaFoldDB" id="A0AAE0I145"/>
<reference evidence="2" key="2">
    <citation type="submission" date="2023-06" db="EMBL/GenBank/DDBJ databases">
        <authorList>
            <consortium name="Lawrence Berkeley National Laboratory"/>
            <person name="Haridas S."/>
            <person name="Hensen N."/>
            <person name="Bonometti L."/>
            <person name="Westerberg I."/>
            <person name="Brannstrom I.O."/>
            <person name="Guillou S."/>
            <person name="Cros-Aarteil S."/>
            <person name="Calhoun S."/>
            <person name="Kuo A."/>
            <person name="Mondo S."/>
            <person name="Pangilinan J."/>
            <person name="Riley R."/>
            <person name="Labutti K."/>
            <person name="Andreopoulos B."/>
            <person name="Lipzen A."/>
            <person name="Chen C."/>
            <person name="Yanf M."/>
            <person name="Daum C."/>
            <person name="Ng V."/>
            <person name="Clum A."/>
            <person name="Steindorff A."/>
            <person name="Ohm R."/>
            <person name="Martin F."/>
            <person name="Silar P."/>
            <person name="Natvig D."/>
            <person name="Lalanne C."/>
            <person name="Gautier V."/>
            <person name="Ament-Velasquez S.L."/>
            <person name="Kruys A."/>
            <person name="Hutchinson M.I."/>
            <person name="Powell A.J."/>
            <person name="Barry K."/>
            <person name="Miller A.N."/>
            <person name="Grigoriev I.V."/>
            <person name="Debuchy R."/>
            <person name="Gladieux P."/>
            <person name="Thoren M.H."/>
            <person name="Johannesson H."/>
        </authorList>
    </citation>
    <scope>NUCLEOTIDE SEQUENCE</scope>
    <source>
        <strain evidence="2">CBS 118394</strain>
    </source>
</reference>
<proteinExistence type="predicted"/>
<gene>
    <name evidence="2" type="ORF">B0H66DRAFT_561623</name>
</gene>
<accession>A0AAE0I145</accession>
<name>A0AAE0I145_9PEZI</name>
<keyword evidence="1" id="KW-0472">Membrane</keyword>